<protein>
    <submittedName>
        <fullName evidence="1">Uncharacterized protein</fullName>
    </submittedName>
</protein>
<dbReference type="AlphaFoldDB" id="A0A9P0MVP3"/>
<keyword evidence="2" id="KW-1185">Reference proteome</keyword>
<proteinExistence type="predicted"/>
<evidence type="ECO:0000313" key="2">
    <source>
        <dbReference type="Proteomes" id="UP001152798"/>
    </source>
</evidence>
<name>A0A9P0MVP3_NEZVI</name>
<gene>
    <name evidence="1" type="ORF">NEZAVI_LOCUS14646</name>
</gene>
<sequence>MNCPGSCRSLVLKDIVMTNESFLCICSANVLAFPLYPRTGRANSEERTAESGEGWRSQFHLLREAERCEIGKSRRRLAINMPSQKLSLHLLQFEPLCIPQRSQASRGVRIRIRKSCQKAVGGSPHRRRPRQTDTFAEALAKFPPPPPPALIRKLGSKELCGLGKVMWLNQYEGKTQSEYHNFPKSGRQSAVQSCRTSEAIHYRQTAEGKKLLDISQEELPLGTVTIVLYHDQPVHGTVAGLQMTDLGDKKEPATPLSLPSV</sequence>
<dbReference type="Proteomes" id="UP001152798">
    <property type="component" value="Chromosome 7"/>
</dbReference>
<evidence type="ECO:0000313" key="1">
    <source>
        <dbReference type="EMBL" id="CAH1406779.1"/>
    </source>
</evidence>
<accession>A0A9P0MVP3</accession>
<dbReference type="EMBL" id="OV725083">
    <property type="protein sequence ID" value="CAH1406779.1"/>
    <property type="molecule type" value="Genomic_DNA"/>
</dbReference>
<organism evidence="1 2">
    <name type="scientific">Nezara viridula</name>
    <name type="common">Southern green stink bug</name>
    <name type="synonym">Cimex viridulus</name>
    <dbReference type="NCBI Taxonomy" id="85310"/>
    <lineage>
        <taxon>Eukaryota</taxon>
        <taxon>Metazoa</taxon>
        <taxon>Ecdysozoa</taxon>
        <taxon>Arthropoda</taxon>
        <taxon>Hexapoda</taxon>
        <taxon>Insecta</taxon>
        <taxon>Pterygota</taxon>
        <taxon>Neoptera</taxon>
        <taxon>Paraneoptera</taxon>
        <taxon>Hemiptera</taxon>
        <taxon>Heteroptera</taxon>
        <taxon>Panheteroptera</taxon>
        <taxon>Pentatomomorpha</taxon>
        <taxon>Pentatomoidea</taxon>
        <taxon>Pentatomidae</taxon>
        <taxon>Pentatominae</taxon>
        <taxon>Nezara</taxon>
    </lineage>
</organism>
<dbReference type="OrthoDB" id="8193082at2759"/>
<reference evidence="1" key="1">
    <citation type="submission" date="2022-01" db="EMBL/GenBank/DDBJ databases">
        <authorList>
            <person name="King R."/>
        </authorList>
    </citation>
    <scope>NUCLEOTIDE SEQUENCE</scope>
</reference>